<dbReference type="eggNOG" id="ENOG5033M6W">
    <property type="taxonomic scope" value="Bacteria"/>
</dbReference>
<dbReference type="PATRIC" id="fig|1162668.3.peg.2933"/>
<dbReference type="OrthoDB" id="9788589at2"/>
<organism evidence="2 3">
    <name type="scientific">Leptospirillum ferrooxidans (strain C2-3)</name>
    <dbReference type="NCBI Taxonomy" id="1162668"/>
    <lineage>
        <taxon>Bacteria</taxon>
        <taxon>Pseudomonadati</taxon>
        <taxon>Nitrospirota</taxon>
        <taxon>Nitrospiria</taxon>
        <taxon>Nitrospirales</taxon>
        <taxon>Nitrospiraceae</taxon>
        <taxon>Leptospirillum</taxon>
    </lineage>
</organism>
<reference evidence="2 3" key="1">
    <citation type="journal article" date="2012" name="J. Bacteriol.">
        <title>Complete Genome Sequence of Leptospirillum ferrooxidans Strain C2-3, Isolated from a Fresh Volcanic Ash Deposit on the Island of Miyake, Japan.</title>
        <authorList>
            <person name="Fujimura R."/>
            <person name="Sato Y."/>
            <person name="Nishizawa T."/>
            <person name="Oshima K."/>
            <person name="Kim S.-W."/>
            <person name="Hattori M."/>
            <person name="Kamijo T."/>
            <person name="Ohta H."/>
        </authorList>
    </citation>
    <scope>NUCLEOTIDE SEQUENCE [LARGE SCALE GENOMIC DNA]</scope>
    <source>
        <strain evidence="2 3">C2-3</strain>
    </source>
</reference>
<keyword evidence="3" id="KW-1185">Reference proteome</keyword>
<proteinExistence type="predicted"/>
<gene>
    <name evidence="2" type="ordered locus">LFE_2471</name>
</gene>
<dbReference type="RefSeq" id="WP_014450625.1">
    <property type="nucleotide sequence ID" value="NC_017094.1"/>
</dbReference>
<sequence>MQIDDKWRLNRKKNEFARSCPGLLTSLEEAEGKTVEKVIPLSKQGDSVILFKGGSFLIVGFGAVMPPELLEGLNLLRTFIEPVYPDFYRELDRMASEDRELSRLAKLENILGAIRNNAKNLPELKEALRKALLDLESGAFEPQCQTPSTKPSEFSGDPGKQKK</sequence>
<evidence type="ECO:0000256" key="1">
    <source>
        <dbReference type="SAM" id="MobiDB-lite"/>
    </source>
</evidence>
<dbReference type="AlphaFoldDB" id="I0IS93"/>
<evidence type="ECO:0000313" key="3">
    <source>
        <dbReference type="Proteomes" id="UP000007382"/>
    </source>
</evidence>
<dbReference type="HOGENOM" id="CLU_1592543_0_0_0"/>
<dbReference type="EMBL" id="AP012342">
    <property type="protein sequence ID" value="BAM08142.1"/>
    <property type="molecule type" value="Genomic_DNA"/>
</dbReference>
<dbReference type="KEGG" id="lfc:LFE_2471"/>
<feature type="region of interest" description="Disordered" evidence="1">
    <location>
        <begin position="140"/>
        <end position="163"/>
    </location>
</feature>
<protein>
    <submittedName>
        <fullName evidence="2">Uncharacterized protein</fullName>
    </submittedName>
</protein>
<reference evidence="3" key="2">
    <citation type="submission" date="2012-03" db="EMBL/GenBank/DDBJ databases">
        <title>The complete genome sequence of the pioneer microbe on fresh volcanic deposit, Leptospirillum ferrooxidans strain C2-3.</title>
        <authorList>
            <person name="Fujimura R."/>
            <person name="Sato Y."/>
            <person name="Nishizawa T."/>
            <person name="Nanba K."/>
            <person name="Oshima K."/>
            <person name="Hattori M."/>
            <person name="Kamijo T."/>
            <person name="Ohta H."/>
        </authorList>
    </citation>
    <scope>NUCLEOTIDE SEQUENCE [LARGE SCALE GENOMIC DNA]</scope>
    <source>
        <strain evidence="3">C2-3</strain>
    </source>
</reference>
<name>I0IS93_LEPFC</name>
<feature type="compositionally biased region" description="Polar residues" evidence="1">
    <location>
        <begin position="143"/>
        <end position="152"/>
    </location>
</feature>
<evidence type="ECO:0000313" key="2">
    <source>
        <dbReference type="EMBL" id="BAM08142.1"/>
    </source>
</evidence>
<accession>I0IS93</accession>
<dbReference type="Proteomes" id="UP000007382">
    <property type="component" value="Chromosome"/>
</dbReference>